<dbReference type="HOGENOM" id="CLU_3142878_0_0_1"/>
<evidence type="ECO:0000313" key="1">
    <source>
        <dbReference type="EMBL" id="CCD34782.1"/>
    </source>
</evidence>
<evidence type="ECO:0000313" key="2">
    <source>
        <dbReference type="Proteomes" id="UP000008177"/>
    </source>
</evidence>
<protein>
    <submittedName>
        <fullName evidence="1">Uncharacterized protein</fullName>
    </submittedName>
</protein>
<reference evidence="2" key="1">
    <citation type="journal article" date="2011" name="PLoS Genet.">
        <title>Genomic analysis of the necrotrophic fungal pathogens Sclerotinia sclerotiorum and Botrytis cinerea.</title>
        <authorList>
            <person name="Amselem J."/>
            <person name="Cuomo C.A."/>
            <person name="van Kan J.A."/>
            <person name="Viaud M."/>
            <person name="Benito E.P."/>
            <person name="Couloux A."/>
            <person name="Coutinho P.M."/>
            <person name="de Vries R.P."/>
            <person name="Dyer P.S."/>
            <person name="Fillinger S."/>
            <person name="Fournier E."/>
            <person name="Gout L."/>
            <person name="Hahn M."/>
            <person name="Kohn L."/>
            <person name="Lapalu N."/>
            <person name="Plummer K.M."/>
            <person name="Pradier J.M."/>
            <person name="Quevillon E."/>
            <person name="Sharon A."/>
            <person name="Simon A."/>
            <person name="ten Have A."/>
            <person name="Tudzynski B."/>
            <person name="Tudzynski P."/>
            <person name="Wincker P."/>
            <person name="Andrew M."/>
            <person name="Anthouard V."/>
            <person name="Beever R.E."/>
            <person name="Beffa R."/>
            <person name="Benoit I."/>
            <person name="Bouzid O."/>
            <person name="Brault B."/>
            <person name="Chen Z."/>
            <person name="Choquer M."/>
            <person name="Collemare J."/>
            <person name="Cotton P."/>
            <person name="Danchin E.G."/>
            <person name="Da Silva C."/>
            <person name="Gautier A."/>
            <person name="Giraud C."/>
            <person name="Giraud T."/>
            <person name="Gonzalez C."/>
            <person name="Grossetete S."/>
            <person name="Guldener U."/>
            <person name="Henrissat B."/>
            <person name="Howlett B.J."/>
            <person name="Kodira C."/>
            <person name="Kretschmer M."/>
            <person name="Lappartient A."/>
            <person name="Leroch M."/>
            <person name="Levis C."/>
            <person name="Mauceli E."/>
            <person name="Neuveglise C."/>
            <person name="Oeser B."/>
            <person name="Pearson M."/>
            <person name="Poulain J."/>
            <person name="Poussereau N."/>
            <person name="Quesneville H."/>
            <person name="Rascle C."/>
            <person name="Schumacher J."/>
            <person name="Segurens B."/>
            <person name="Sexton A."/>
            <person name="Silva E."/>
            <person name="Sirven C."/>
            <person name="Soanes D.M."/>
            <person name="Talbot N.J."/>
            <person name="Templeton M."/>
            <person name="Yandava C."/>
            <person name="Yarden O."/>
            <person name="Zeng Q."/>
            <person name="Rollins J.A."/>
            <person name="Lebrun M.H."/>
            <person name="Dickman M."/>
        </authorList>
    </citation>
    <scope>NUCLEOTIDE SEQUENCE [LARGE SCALE GENOMIC DNA]</scope>
    <source>
        <strain evidence="2">T4</strain>
    </source>
</reference>
<organism evidence="1 2">
    <name type="scientific">Botryotinia fuckeliana (strain T4)</name>
    <name type="common">Noble rot fungus</name>
    <name type="synonym">Botrytis cinerea</name>
    <dbReference type="NCBI Taxonomy" id="999810"/>
    <lineage>
        <taxon>Eukaryota</taxon>
        <taxon>Fungi</taxon>
        <taxon>Dikarya</taxon>
        <taxon>Ascomycota</taxon>
        <taxon>Pezizomycotina</taxon>
        <taxon>Leotiomycetes</taxon>
        <taxon>Helotiales</taxon>
        <taxon>Sclerotiniaceae</taxon>
        <taxon>Botrytis</taxon>
    </lineage>
</organism>
<gene>
    <name evidence="1" type="ORF">BofuT4_uP098410.1</name>
</gene>
<sequence length="49" mass="5420">MLSVGHVFIIVVGPLLEFPSNFGTSKCTSISTLFSNIMHFQLKHHDCVS</sequence>
<dbReference type="InParanoid" id="G2YCF3"/>
<dbReference type="AlphaFoldDB" id="G2YCF3"/>
<name>G2YCF3_BOTF4</name>
<dbReference type="Proteomes" id="UP000008177">
    <property type="component" value="Unplaced contigs"/>
</dbReference>
<accession>G2YCF3</accession>
<dbReference type="EMBL" id="FQ790317">
    <property type="protein sequence ID" value="CCD34782.1"/>
    <property type="molecule type" value="Genomic_DNA"/>
</dbReference>
<proteinExistence type="predicted"/>